<dbReference type="AlphaFoldDB" id="A0A7W3T520"/>
<comment type="caution">
    <text evidence="2">The sequence shown here is derived from an EMBL/GenBank/DDBJ whole genome shotgun (WGS) entry which is preliminary data.</text>
</comment>
<sequence>MAATTTAALDRLAPAVATTHPSRPLTGPDGTALAPLLIRPTTSGPAWRPTCTVRWGG</sequence>
<feature type="region of interest" description="Disordered" evidence="1">
    <location>
        <begin position="1"/>
        <end position="31"/>
    </location>
</feature>
<keyword evidence="3" id="KW-1185">Reference proteome</keyword>
<accession>A0A7W3T520</accession>
<reference evidence="3" key="1">
    <citation type="submission" date="2019-10" db="EMBL/GenBank/DDBJ databases">
        <title>Streptomyces sp. nov., a novel actinobacterium isolated from alkaline environment.</title>
        <authorList>
            <person name="Golinska P."/>
        </authorList>
    </citation>
    <scope>NUCLEOTIDE SEQUENCE [LARGE SCALE GENOMIC DNA]</scope>
    <source>
        <strain evidence="3">DSM 42108</strain>
    </source>
</reference>
<organism evidence="2 3">
    <name type="scientific">Streptomyces calidiresistens</name>
    <dbReference type="NCBI Taxonomy" id="1485586"/>
    <lineage>
        <taxon>Bacteria</taxon>
        <taxon>Bacillati</taxon>
        <taxon>Actinomycetota</taxon>
        <taxon>Actinomycetes</taxon>
        <taxon>Kitasatosporales</taxon>
        <taxon>Streptomycetaceae</taxon>
        <taxon>Streptomyces</taxon>
    </lineage>
</organism>
<gene>
    <name evidence="2" type="ORF">FOE67_16505</name>
</gene>
<name>A0A7W3T520_9ACTN</name>
<evidence type="ECO:0000313" key="2">
    <source>
        <dbReference type="EMBL" id="MBB0231072.1"/>
    </source>
</evidence>
<dbReference type="RefSeq" id="WP_182665089.1">
    <property type="nucleotide sequence ID" value="NZ_VKHS01000419.1"/>
</dbReference>
<dbReference type="Proteomes" id="UP000530234">
    <property type="component" value="Unassembled WGS sequence"/>
</dbReference>
<proteinExistence type="predicted"/>
<dbReference type="EMBL" id="VKHS01000419">
    <property type="protein sequence ID" value="MBB0231072.1"/>
    <property type="molecule type" value="Genomic_DNA"/>
</dbReference>
<protein>
    <submittedName>
        <fullName evidence="2">Uncharacterized protein</fullName>
    </submittedName>
</protein>
<evidence type="ECO:0000313" key="3">
    <source>
        <dbReference type="Proteomes" id="UP000530234"/>
    </source>
</evidence>
<evidence type="ECO:0000256" key="1">
    <source>
        <dbReference type="SAM" id="MobiDB-lite"/>
    </source>
</evidence>